<evidence type="ECO:0000256" key="2">
    <source>
        <dbReference type="ARBA" id="ARBA00006479"/>
    </source>
</evidence>
<dbReference type="Gene3D" id="3.30.420.40">
    <property type="match status" value="2"/>
</dbReference>
<dbReference type="SUPFAM" id="SSF46785">
    <property type="entry name" value="Winged helix' DNA-binding domain"/>
    <property type="match status" value="1"/>
</dbReference>
<dbReference type="EMBL" id="CP104064">
    <property type="protein sequence ID" value="WAH36059.1"/>
    <property type="molecule type" value="Genomic_DNA"/>
</dbReference>
<dbReference type="InterPro" id="IPR000835">
    <property type="entry name" value="HTH_MarR-typ"/>
</dbReference>
<evidence type="ECO:0000313" key="6">
    <source>
        <dbReference type="Proteomes" id="UP001164803"/>
    </source>
</evidence>
<dbReference type="Proteomes" id="UP001164803">
    <property type="component" value="Chromosome"/>
</dbReference>
<dbReference type="SUPFAM" id="SSF53067">
    <property type="entry name" value="Actin-like ATPase domain"/>
    <property type="match status" value="1"/>
</dbReference>
<comment type="function">
    <text evidence="1">Transcriptional repressor of xylose-utilizing enzymes.</text>
</comment>
<evidence type="ECO:0000313" key="5">
    <source>
        <dbReference type="EMBL" id="WAH36059.1"/>
    </source>
</evidence>
<evidence type="ECO:0000259" key="4">
    <source>
        <dbReference type="Pfam" id="PF01047"/>
    </source>
</evidence>
<dbReference type="InterPro" id="IPR036390">
    <property type="entry name" value="WH_DNA-bd_sf"/>
</dbReference>
<keyword evidence="3" id="KW-0859">Xylose metabolism</keyword>
<organism evidence="5 6">
    <name type="scientific">Alicyclobacillus dauci</name>
    <dbReference type="NCBI Taxonomy" id="1475485"/>
    <lineage>
        <taxon>Bacteria</taxon>
        <taxon>Bacillati</taxon>
        <taxon>Bacillota</taxon>
        <taxon>Bacilli</taxon>
        <taxon>Bacillales</taxon>
        <taxon>Alicyclobacillaceae</taxon>
        <taxon>Alicyclobacillus</taxon>
    </lineage>
</organism>
<proteinExistence type="inferred from homology"/>
<reference evidence="5" key="1">
    <citation type="submission" date="2022-08" db="EMBL/GenBank/DDBJ databases">
        <title>Alicyclobacillus dauci DSM2870, complete genome.</title>
        <authorList>
            <person name="Wang Q."/>
            <person name="Cai R."/>
            <person name="Wang Z."/>
        </authorList>
    </citation>
    <scope>NUCLEOTIDE SEQUENCE</scope>
    <source>
        <strain evidence="5">DSM 28700</strain>
    </source>
</reference>
<name>A0ABY6Z153_9BACL</name>
<dbReference type="Pfam" id="PF01047">
    <property type="entry name" value="MarR"/>
    <property type="match status" value="1"/>
</dbReference>
<dbReference type="Pfam" id="PF00480">
    <property type="entry name" value="ROK"/>
    <property type="match status" value="1"/>
</dbReference>
<dbReference type="CDD" id="cd23763">
    <property type="entry name" value="ASKHA_ATPase_ROK"/>
    <property type="match status" value="1"/>
</dbReference>
<dbReference type="InterPro" id="IPR043129">
    <property type="entry name" value="ATPase_NBD"/>
</dbReference>
<accession>A0ABY6Z153</accession>
<dbReference type="PANTHER" id="PTHR18964:SF149">
    <property type="entry name" value="BIFUNCTIONAL UDP-N-ACETYLGLUCOSAMINE 2-EPIMERASE_N-ACETYLMANNOSAMINE KINASE"/>
    <property type="match status" value="1"/>
</dbReference>
<comment type="similarity">
    <text evidence="2">Belongs to the ROK (NagC/XylR) family.</text>
</comment>
<keyword evidence="3" id="KW-0119">Carbohydrate metabolism</keyword>
<dbReference type="InterPro" id="IPR000600">
    <property type="entry name" value="ROK"/>
</dbReference>
<sequence length="372" mass="40204">MHNSKAILREVRVNGPMSRIDLATRLQMSKSTVSGIVAELIEKELITETGSMQSQGGRRAIRLQFNQAYGCVLGIDIGLFWMRFAVADLNGHIQIQTKRRMPSGRNGSRVLCALQDAIRELIDEFQLSELSVLSVCVSAPGNVREDGTLVNASAIPHLEGLPLKEQLSELFPSALIVIENDVNVAAFAENWNGCGSRYRTFVYVGIGSGLGCGLVLNSQLFRGALGAAGEVGLLSMGLGDGPTIEEDLSSSGILRTFKRYRNNDGHVTSVKAAFEVILREPDAHEEFIQWLVVRLAYVIRILCGVLNPEAVILGGGIGRRMDFLLPNVMKALNIAIPSPIVEVSSLGDDIQLVGAVGIALNEVSDLLVELRG</sequence>
<protein>
    <submittedName>
        <fullName evidence="5">ROK family transcriptional regulator</fullName>
    </submittedName>
</protein>
<dbReference type="PANTHER" id="PTHR18964">
    <property type="entry name" value="ROK (REPRESSOR, ORF, KINASE) FAMILY"/>
    <property type="match status" value="1"/>
</dbReference>
<dbReference type="Gene3D" id="1.10.10.10">
    <property type="entry name" value="Winged helix-like DNA-binding domain superfamily/Winged helix DNA-binding domain"/>
    <property type="match status" value="1"/>
</dbReference>
<feature type="domain" description="HTH marR-type" evidence="4">
    <location>
        <begin position="6"/>
        <end position="47"/>
    </location>
</feature>
<gene>
    <name evidence="5" type="ORF">NZD86_17645</name>
</gene>
<dbReference type="InterPro" id="IPR036388">
    <property type="entry name" value="WH-like_DNA-bd_sf"/>
</dbReference>
<evidence type="ECO:0000256" key="3">
    <source>
        <dbReference type="ARBA" id="ARBA00022629"/>
    </source>
</evidence>
<keyword evidence="6" id="KW-1185">Reference proteome</keyword>
<evidence type="ECO:0000256" key="1">
    <source>
        <dbReference type="ARBA" id="ARBA00002486"/>
    </source>
</evidence>
<dbReference type="RefSeq" id="WP_268043361.1">
    <property type="nucleotide sequence ID" value="NZ_CP104064.1"/>
</dbReference>